<dbReference type="EMBL" id="JANPWB010000010">
    <property type="protein sequence ID" value="KAJ1144895.1"/>
    <property type="molecule type" value="Genomic_DNA"/>
</dbReference>
<reference evidence="1" key="1">
    <citation type="journal article" date="2022" name="bioRxiv">
        <title>Sequencing and chromosome-scale assembly of the giantPleurodeles waltlgenome.</title>
        <authorList>
            <person name="Brown T."/>
            <person name="Elewa A."/>
            <person name="Iarovenko S."/>
            <person name="Subramanian E."/>
            <person name="Araus A.J."/>
            <person name="Petzold A."/>
            <person name="Susuki M."/>
            <person name="Suzuki K.-i.T."/>
            <person name="Hayashi T."/>
            <person name="Toyoda A."/>
            <person name="Oliveira C."/>
            <person name="Osipova E."/>
            <person name="Leigh N.D."/>
            <person name="Simon A."/>
            <person name="Yun M.H."/>
        </authorList>
    </citation>
    <scope>NUCLEOTIDE SEQUENCE</scope>
    <source>
        <strain evidence="1">20211129_DDA</strain>
        <tissue evidence="1">Liver</tissue>
    </source>
</reference>
<protein>
    <submittedName>
        <fullName evidence="1">Uncharacterized protein</fullName>
    </submittedName>
</protein>
<sequence>MAARSCSLATVRRRYAQAGDGPVARPQFRVSLIPPSSPCGLGPLVVVMMFQQGSSSPGPDLSSSQRQALFFIDIEAMSVLYEHLHTTMIVSFFIDVAMFAFVAIDISVVHLTTVKNLCLGTGTPMVAVQLQKPEALESGALGSEINRNHLDQTKIH</sequence>
<gene>
    <name evidence="1" type="ORF">NDU88_011189</name>
</gene>
<evidence type="ECO:0000313" key="1">
    <source>
        <dbReference type="EMBL" id="KAJ1144895.1"/>
    </source>
</evidence>
<organism evidence="1 2">
    <name type="scientific">Pleurodeles waltl</name>
    <name type="common">Iberian ribbed newt</name>
    <dbReference type="NCBI Taxonomy" id="8319"/>
    <lineage>
        <taxon>Eukaryota</taxon>
        <taxon>Metazoa</taxon>
        <taxon>Chordata</taxon>
        <taxon>Craniata</taxon>
        <taxon>Vertebrata</taxon>
        <taxon>Euteleostomi</taxon>
        <taxon>Amphibia</taxon>
        <taxon>Batrachia</taxon>
        <taxon>Caudata</taxon>
        <taxon>Salamandroidea</taxon>
        <taxon>Salamandridae</taxon>
        <taxon>Pleurodelinae</taxon>
        <taxon>Pleurodeles</taxon>
    </lineage>
</organism>
<dbReference type="Proteomes" id="UP001066276">
    <property type="component" value="Chromosome 6"/>
</dbReference>
<accession>A0AAV7R098</accession>
<evidence type="ECO:0000313" key="2">
    <source>
        <dbReference type="Proteomes" id="UP001066276"/>
    </source>
</evidence>
<name>A0AAV7R098_PLEWA</name>
<keyword evidence="2" id="KW-1185">Reference proteome</keyword>
<comment type="caution">
    <text evidence="1">The sequence shown here is derived from an EMBL/GenBank/DDBJ whole genome shotgun (WGS) entry which is preliminary data.</text>
</comment>
<proteinExistence type="predicted"/>
<dbReference type="AlphaFoldDB" id="A0AAV7R098"/>